<proteinExistence type="predicted"/>
<keyword evidence="8" id="KW-1185">Reference proteome</keyword>
<dbReference type="EMBL" id="JBHUJC010000025">
    <property type="protein sequence ID" value="MFD2276536.1"/>
    <property type="molecule type" value="Genomic_DNA"/>
</dbReference>
<evidence type="ECO:0000259" key="1">
    <source>
        <dbReference type="Pfam" id="PF07624"/>
    </source>
</evidence>
<evidence type="ECO:0000259" key="2">
    <source>
        <dbReference type="Pfam" id="PF07626"/>
    </source>
</evidence>
<feature type="domain" description="DUF1588" evidence="3">
    <location>
        <begin position="596"/>
        <end position="691"/>
    </location>
</feature>
<evidence type="ECO:0000313" key="7">
    <source>
        <dbReference type="EMBL" id="MFD2276536.1"/>
    </source>
</evidence>
<evidence type="ECO:0000259" key="4">
    <source>
        <dbReference type="Pfam" id="PF07631"/>
    </source>
</evidence>
<dbReference type="Proteomes" id="UP001597297">
    <property type="component" value="Unassembled WGS sequence"/>
</dbReference>
<dbReference type="Pfam" id="PF07627">
    <property type="entry name" value="PSCyt3"/>
    <property type="match status" value="1"/>
</dbReference>
<evidence type="ECO:0000313" key="8">
    <source>
        <dbReference type="Proteomes" id="UP001597297"/>
    </source>
</evidence>
<feature type="domain" description="DUF1585" evidence="1">
    <location>
        <begin position="710"/>
        <end position="783"/>
    </location>
</feature>
<dbReference type="Pfam" id="PF07626">
    <property type="entry name" value="PSD3"/>
    <property type="match status" value="1"/>
</dbReference>
<dbReference type="Pfam" id="PF07635">
    <property type="entry name" value="PSCyt1"/>
    <property type="match status" value="1"/>
</dbReference>
<dbReference type="InterPro" id="IPR013039">
    <property type="entry name" value="DUF1588"/>
</dbReference>
<feature type="domain" description="DUF1592" evidence="4">
    <location>
        <begin position="448"/>
        <end position="573"/>
    </location>
</feature>
<reference evidence="8" key="1">
    <citation type="journal article" date="2019" name="Int. J. Syst. Evol. Microbiol.">
        <title>The Global Catalogue of Microorganisms (GCM) 10K type strain sequencing project: providing services to taxonomists for standard genome sequencing and annotation.</title>
        <authorList>
            <consortium name="The Broad Institute Genomics Platform"/>
            <consortium name="The Broad Institute Genome Sequencing Center for Infectious Disease"/>
            <person name="Wu L."/>
            <person name="Ma J."/>
        </authorList>
    </citation>
    <scope>NUCLEOTIDE SEQUENCE [LARGE SCALE GENOMIC DNA]</scope>
    <source>
        <strain evidence="8">JCM 16545</strain>
    </source>
</reference>
<dbReference type="RefSeq" id="WP_377136858.1">
    <property type="nucleotide sequence ID" value="NZ_JBHUJC010000025.1"/>
</dbReference>
<evidence type="ECO:0000259" key="5">
    <source>
        <dbReference type="Pfam" id="PF07635"/>
    </source>
</evidence>
<feature type="domain" description="DUF1595" evidence="6">
    <location>
        <begin position="383"/>
        <end position="442"/>
    </location>
</feature>
<dbReference type="InterPro" id="IPR013042">
    <property type="entry name" value="DUF1592"/>
</dbReference>
<dbReference type="InterPro" id="IPR013043">
    <property type="entry name" value="DUF1595"/>
</dbReference>
<protein>
    <submittedName>
        <fullName evidence="7">DUF1592 domain-containing protein</fullName>
    </submittedName>
</protein>
<dbReference type="InterPro" id="IPR011429">
    <property type="entry name" value="Cyt_c_Planctomycete-type"/>
</dbReference>
<evidence type="ECO:0000259" key="3">
    <source>
        <dbReference type="Pfam" id="PF07627"/>
    </source>
</evidence>
<dbReference type="Pfam" id="PF07624">
    <property type="entry name" value="PSD2"/>
    <property type="match status" value="1"/>
</dbReference>
<comment type="caution">
    <text evidence="7">The sequence shown here is derived from an EMBL/GenBank/DDBJ whole genome shotgun (WGS) entry which is preliminary data.</text>
</comment>
<accession>A0ABW5E2D3</accession>
<dbReference type="InterPro" id="IPR011478">
    <property type="entry name" value="DUF1585"/>
</dbReference>
<feature type="domain" description="Cytochrome C Planctomycete-type" evidence="5">
    <location>
        <begin position="32"/>
        <end position="79"/>
    </location>
</feature>
<dbReference type="Pfam" id="PF07631">
    <property type="entry name" value="PSD4"/>
    <property type="match status" value="1"/>
</dbReference>
<dbReference type="InterPro" id="IPR013036">
    <property type="entry name" value="DUF1587"/>
</dbReference>
<feature type="domain" description="DUF1587" evidence="2">
    <location>
        <begin position="116"/>
        <end position="178"/>
    </location>
</feature>
<evidence type="ECO:0000259" key="6">
    <source>
        <dbReference type="Pfam" id="PF07637"/>
    </source>
</evidence>
<dbReference type="Pfam" id="PF07637">
    <property type="entry name" value="PSD5"/>
    <property type="match status" value="1"/>
</dbReference>
<gene>
    <name evidence="7" type="ORF">ACFSQZ_08665</name>
</gene>
<sequence length="786" mass="88099">MLRSSLIWILTLSFLAADEMAANIRPFLENHCYECHDDGMAKADLNLLDLDYAPHDPENFAMWERIFRKVHSGVMPPKENPAPDSGELHTFLKNIARPLHQVDRSLIEKEGRVQARRLTREEYEYSLHDLLGVGVKLSDNLTADSENGFTNSAKHQQLSHFHLSNYLAVADMALDEAFERILVKEPKFEKHFGIKELTSGLGKGNYRGPEHQGDSVVSWSMRVQFYGRLPKLRVPEDGWYDITFHSVSGINRGSDGVTWGLLTTGSGNSGEPLQYPVGVIEGAKSPSTQTFRAWVRKNHCLIMKPAEAGAKTAKSNIVGKNGGTVIFKDRDMKAEGCHGIRFTSVTIKRVHPNGNRSKVMENLFPGLSEQEIHKGPSNPKSEARRILSHFAYRAFRRPVDSTTLAPYQQLVSKALDQGTPFPTAMRQGFHAILCSPNFLTFHEKPGKLDDYAIASRLSYMLWKSVPDTKLLSLAESGSLNKPTEITQQIDRLLASPKSQRFIQSFTDQWLELRKIDDTQPDTKRFRTYDPTLRLSILAETKAFVSELIRSDHSINNLLRSDFAFLNTRLQTHYKFGEVNVRPGKGLQKVAIPADGRSGLLTQAAILKVTADGSVTSPVLRGVFVNERLLGTHIDPPPPNIPAIEPDTRGAVSIRDQLAKHSDSKSCISCHLQIDPPGFALEEFDPIGNYRKFYGKYGKSAKVDPSGRTPEGEAFKNYNEWRNIQLARPQELAESFVEQILRYATGGEIRFSDTPVVKKIASDARSNQYGVRTLINNTLTSSLFLEK</sequence>
<name>A0ABW5E2D3_9BACT</name>
<organism evidence="7 8">
    <name type="scientific">Rubritalea spongiae</name>
    <dbReference type="NCBI Taxonomy" id="430797"/>
    <lineage>
        <taxon>Bacteria</taxon>
        <taxon>Pseudomonadati</taxon>
        <taxon>Verrucomicrobiota</taxon>
        <taxon>Verrucomicrobiia</taxon>
        <taxon>Verrucomicrobiales</taxon>
        <taxon>Rubritaleaceae</taxon>
        <taxon>Rubritalea</taxon>
    </lineage>
</organism>